<keyword evidence="2" id="KW-0472">Membrane</keyword>
<sequence length="453" mass="53356">MEVRTNQTYKRDILKKYQEEKGGDVQSYLLEPTRKRIREACIWLYNKRNEKNDGEILRRFFDFKEEEDPYKKIKKFDLDKFRPIDNFLKGKTKDPDDTCVEMVSWLIDFNPRPYAAYYSHKDDNHIEEEKDTGMISPEVFVTDTSNTSTKKNNTPTTTNNKASKEDTNNKSKKKYKWSLTLKIVIAFGAILMTTGYFLRDKIQLASLPSEDQRCMVWNENHYEEVTCSWKSLAKLEPYDKKLIDNFQKIEVNVNTQFFFENGLPRIWYYKKPNGKIDYFTANGFHPIYKKDVKPITQHIINKYVLKSPFNTSFLNTPEEEELAVFIFRNDTLDIELAKQLQKNLFKNYRTTPYLIAAKKLNPQLKEHLQQGDLSIYKSDMKKHIDYLCVGSVSYTYRESGMKAKLFTCEMKLVYDIFDTKGNPDLDKSFSKIITGTGFTKEEAKQNTIKKVSL</sequence>
<feature type="compositionally biased region" description="Low complexity" evidence="1">
    <location>
        <begin position="144"/>
        <end position="161"/>
    </location>
</feature>
<dbReference type="EMBL" id="JBHSFV010000003">
    <property type="protein sequence ID" value="MFC4633575.1"/>
    <property type="molecule type" value="Genomic_DNA"/>
</dbReference>
<keyword evidence="4" id="KW-1185">Reference proteome</keyword>
<organism evidence="3 4">
    <name type="scientific">Dokdonia ponticola</name>
    <dbReference type="NCBI Taxonomy" id="2041041"/>
    <lineage>
        <taxon>Bacteria</taxon>
        <taxon>Pseudomonadati</taxon>
        <taxon>Bacteroidota</taxon>
        <taxon>Flavobacteriia</taxon>
        <taxon>Flavobacteriales</taxon>
        <taxon>Flavobacteriaceae</taxon>
        <taxon>Dokdonia</taxon>
    </lineage>
</organism>
<protein>
    <submittedName>
        <fullName evidence="3">Uncharacterized protein</fullName>
    </submittedName>
</protein>
<evidence type="ECO:0000256" key="2">
    <source>
        <dbReference type="SAM" id="Phobius"/>
    </source>
</evidence>
<evidence type="ECO:0000313" key="4">
    <source>
        <dbReference type="Proteomes" id="UP001596043"/>
    </source>
</evidence>
<keyword evidence="2" id="KW-1133">Transmembrane helix</keyword>
<gene>
    <name evidence="3" type="ORF">ACFO3O_06630</name>
</gene>
<dbReference type="Proteomes" id="UP001596043">
    <property type="component" value="Unassembled WGS sequence"/>
</dbReference>
<name>A0ABV9HX33_9FLAO</name>
<proteinExistence type="predicted"/>
<dbReference type="RefSeq" id="WP_379977787.1">
    <property type="nucleotide sequence ID" value="NZ_JBHSFV010000003.1"/>
</dbReference>
<accession>A0ABV9HX33</accession>
<reference evidence="4" key="1">
    <citation type="journal article" date="2019" name="Int. J. Syst. Evol. Microbiol.">
        <title>The Global Catalogue of Microorganisms (GCM) 10K type strain sequencing project: providing services to taxonomists for standard genome sequencing and annotation.</title>
        <authorList>
            <consortium name="The Broad Institute Genomics Platform"/>
            <consortium name="The Broad Institute Genome Sequencing Center for Infectious Disease"/>
            <person name="Wu L."/>
            <person name="Ma J."/>
        </authorList>
    </citation>
    <scope>NUCLEOTIDE SEQUENCE [LARGE SCALE GENOMIC DNA]</scope>
    <source>
        <strain evidence="4">YJ-61-S</strain>
    </source>
</reference>
<feature type="region of interest" description="Disordered" evidence="1">
    <location>
        <begin position="144"/>
        <end position="167"/>
    </location>
</feature>
<evidence type="ECO:0000256" key="1">
    <source>
        <dbReference type="SAM" id="MobiDB-lite"/>
    </source>
</evidence>
<feature type="transmembrane region" description="Helical" evidence="2">
    <location>
        <begin position="179"/>
        <end position="198"/>
    </location>
</feature>
<evidence type="ECO:0000313" key="3">
    <source>
        <dbReference type="EMBL" id="MFC4633575.1"/>
    </source>
</evidence>
<keyword evidence="2" id="KW-0812">Transmembrane</keyword>
<comment type="caution">
    <text evidence="3">The sequence shown here is derived from an EMBL/GenBank/DDBJ whole genome shotgun (WGS) entry which is preliminary data.</text>
</comment>